<sequence>MNSNELTTQSPFTMETALPSSLRRRLSSSVQADKNKMADVKDHVGKVRQLKRQLEVLQTVYSDWTEMASLVGRTFEPRSGKTGLYASVVPN</sequence>
<evidence type="ECO:0000313" key="2">
    <source>
        <dbReference type="EMBL" id="KAH3792739.1"/>
    </source>
</evidence>
<accession>A0A9D4J1T4</accession>
<organism evidence="2 3">
    <name type="scientific">Dreissena polymorpha</name>
    <name type="common">Zebra mussel</name>
    <name type="synonym">Mytilus polymorpha</name>
    <dbReference type="NCBI Taxonomy" id="45954"/>
    <lineage>
        <taxon>Eukaryota</taxon>
        <taxon>Metazoa</taxon>
        <taxon>Spiralia</taxon>
        <taxon>Lophotrochozoa</taxon>
        <taxon>Mollusca</taxon>
        <taxon>Bivalvia</taxon>
        <taxon>Autobranchia</taxon>
        <taxon>Heteroconchia</taxon>
        <taxon>Euheterodonta</taxon>
        <taxon>Imparidentia</taxon>
        <taxon>Neoheterodontei</taxon>
        <taxon>Myida</taxon>
        <taxon>Dreissenoidea</taxon>
        <taxon>Dreissenidae</taxon>
        <taxon>Dreissena</taxon>
    </lineage>
</organism>
<gene>
    <name evidence="2" type="ORF">DPMN_146238</name>
</gene>
<feature type="compositionally biased region" description="Polar residues" evidence="1">
    <location>
        <begin position="1"/>
        <end position="13"/>
    </location>
</feature>
<feature type="region of interest" description="Disordered" evidence="1">
    <location>
        <begin position="1"/>
        <end position="32"/>
    </location>
</feature>
<comment type="caution">
    <text evidence="2">The sequence shown here is derived from an EMBL/GenBank/DDBJ whole genome shotgun (WGS) entry which is preliminary data.</text>
</comment>
<evidence type="ECO:0000256" key="1">
    <source>
        <dbReference type="SAM" id="MobiDB-lite"/>
    </source>
</evidence>
<dbReference type="Proteomes" id="UP000828390">
    <property type="component" value="Unassembled WGS sequence"/>
</dbReference>
<keyword evidence="3" id="KW-1185">Reference proteome</keyword>
<proteinExistence type="predicted"/>
<protein>
    <submittedName>
        <fullName evidence="2">Uncharacterized protein</fullName>
    </submittedName>
</protein>
<dbReference type="EMBL" id="JAIWYP010000007">
    <property type="protein sequence ID" value="KAH3792739.1"/>
    <property type="molecule type" value="Genomic_DNA"/>
</dbReference>
<reference evidence="2" key="2">
    <citation type="submission" date="2020-11" db="EMBL/GenBank/DDBJ databases">
        <authorList>
            <person name="McCartney M.A."/>
            <person name="Auch B."/>
            <person name="Kono T."/>
            <person name="Mallez S."/>
            <person name="Becker A."/>
            <person name="Gohl D.M."/>
            <person name="Silverstein K.A.T."/>
            <person name="Koren S."/>
            <person name="Bechman K.B."/>
            <person name="Herman A."/>
            <person name="Abrahante J.E."/>
            <person name="Garbe J."/>
        </authorList>
    </citation>
    <scope>NUCLEOTIDE SEQUENCE</scope>
    <source>
        <strain evidence="2">Duluth1</strain>
        <tissue evidence="2">Whole animal</tissue>
    </source>
</reference>
<reference evidence="2" key="1">
    <citation type="journal article" date="2019" name="bioRxiv">
        <title>The Genome of the Zebra Mussel, Dreissena polymorpha: A Resource for Invasive Species Research.</title>
        <authorList>
            <person name="McCartney M.A."/>
            <person name="Auch B."/>
            <person name="Kono T."/>
            <person name="Mallez S."/>
            <person name="Zhang Y."/>
            <person name="Obille A."/>
            <person name="Becker A."/>
            <person name="Abrahante J.E."/>
            <person name="Garbe J."/>
            <person name="Badalamenti J.P."/>
            <person name="Herman A."/>
            <person name="Mangelson H."/>
            <person name="Liachko I."/>
            <person name="Sullivan S."/>
            <person name="Sone E.D."/>
            <person name="Koren S."/>
            <person name="Silverstein K.A.T."/>
            <person name="Beckman K.B."/>
            <person name="Gohl D.M."/>
        </authorList>
    </citation>
    <scope>NUCLEOTIDE SEQUENCE</scope>
    <source>
        <strain evidence="2">Duluth1</strain>
        <tissue evidence="2">Whole animal</tissue>
    </source>
</reference>
<evidence type="ECO:0000313" key="3">
    <source>
        <dbReference type="Proteomes" id="UP000828390"/>
    </source>
</evidence>
<name>A0A9D4J1T4_DREPO</name>
<dbReference type="AlphaFoldDB" id="A0A9D4J1T4"/>